<dbReference type="Proteomes" id="UP000034508">
    <property type="component" value="Unassembled WGS sequence"/>
</dbReference>
<dbReference type="EMBL" id="LBSM01000012">
    <property type="protein sequence ID" value="KKQ17987.1"/>
    <property type="molecule type" value="Genomic_DNA"/>
</dbReference>
<evidence type="ECO:0000313" key="1">
    <source>
        <dbReference type="EMBL" id="KKQ17987.1"/>
    </source>
</evidence>
<evidence type="ECO:0000313" key="2">
    <source>
        <dbReference type="Proteomes" id="UP000034508"/>
    </source>
</evidence>
<organism evidence="1 2">
    <name type="scientific">Berkelbacteria bacterium GW2011_GWA1_36_9</name>
    <dbReference type="NCBI Taxonomy" id="1618331"/>
    <lineage>
        <taxon>Bacteria</taxon>
        <taxon>Candidatus Berkelbacteria</taxon>
    </lineage>
</organism>
<reference evidence="1 2" key="1">
    <citation type="journal article" date="2015" name="Nature">
        <title>rRNA introns, odd ribosomes, and small enigmatic genomes across a large radiation of phyla.</title>
        <authorList>
            <person name="Brown C.T."/>
            <person name="Hug L.A."/>
            <person name="Thomas B.C."/>
            <person name="Sharon I."/>
            <person name="Castelle C.J."/>
            <person name="Singh A."/>
            <person name="Wilkins M.J."/>
            <person name="Williams K.H."/>
            <person name="Banfield J.F."/>
        </authorList>
    </citation>
    <scope>NUCLEOTIDE SEQUENCE [LARGE SCALE GENOMIC DNA]</scope>
</reference>
<protein>
    <submittedName>
        <fullName evidence="1">Uncharacterized protein</fullName>
    </submittedName>
</protein>
<dbReference type="AlphaFoldDB" id="A0A0G0FJH2"/>
<name>A0A0G0FJH2_9BACT</name>
<proteinExistence type="predicted"/>
<gene>
    <name evidence="1" type="ORF">US31_C0012G0028</name>
</gene>
<accession>A0A0G0FJH2</accession>
<comment type="caution">
    <text evidence="1">The sequence shown here is derived from an EMBL/GenBank/DDBJ whole genome shotgun (WGS) entry which is preliminary data.</text>
</comment>
<sequence length="237" mass="26052">MKNKRFLYLSLSFFLISLGLALLSFSSYKPVKAATGYGVTYSGNVLKTASDEAQPVFGDDTINYSLFEPFVYSWDIVVTEPAFGTTKATEKWTVLAFKTIKESAVGPRGSIEAEFKYTGDGRMALSADSQHELSQQELFNLSPQQRESLIRTYKVTVHIPEVRQSDCALVGGVGNIYDTKWVPENIGASWFKSNIRCGDVINNNSLARGQAALWEGPGGGLNGHFNPTEWVISGTIN</sequence>